<accession>A0A4C1WAD4</accession>
<feature type="region of interest" description="Disordered" evidence="1">
    <location>
        <begin position="59"/>
        <end position="92"/>
    </location>
</feature>
<keyword evidence="2" id="KW-0812">Transmembrane</keyword>
<evidence type="ECO:0000313" key="3">
    <source>
        <dbReference type="EMBL" id="GBP47107.1"/>
    </source>
</evidence>
<keyword evidence="4" id="KW-1185">Reference proteome</keyword>
<evidence type="ECO:0000256" key="1">
    <source>
        <dbReference type="SAM" id="MobiDB-lite"/>
    </source>
</evidence>
<evidence type="ECO:0000313" key="4">
    <source>
        <dbReference type="Proteomes" id="UP000299102"/>
    </source>
</evidence>
<comment type="caution">
    <text evidence="3">The sequence shown here is derived from an EMBL/GenBank/DDBJ whole genome shotgun (WGS) entry which is preliminary data.</text>
</comment>
<dbReference type="AlphaFoldDB" id="A0A4C1WAD4"/>
<reference evidence="3 4" key="1">
    <citation type="journal article" date="2019" name="Commun. Biol.">
        <title>The bagworm genome reveals a unique fibroin gene that provides high tensile strength.</title>
        <authorList>
            <person name="Kono N."/>
            <person name="Nakamura H."/>
            <person name="Ohtoshi R."/>
            <person name="Tomita M."/>
            <person name="Numata K."/>
            <person name="Arakawa K."/>
        </authorList>
    </citation>
    <scope>NUCLEOTIDE SEQUENCE [LARGE SCALE GENOMIC DNA]</scope>
</reference>
<sequence>MIHERVLDDMDMGRRECFSTVARRQLKVMVAVACWAGGAAALSVLICYAGGNRSVTSSCRRRHRRRMTRNTPPSTTSITGSWKGGKEEENTPQVRGCGFLLTKKVF</sequence>
<protein>
    <submittedName>
        <fullName evidence="3">Uncharacterized protein</fullName>
    </submittedName>
</protein>
<gene>
    <name evidence="3" type="ORF">EVAR_96062_1</name>
</gene>
<dbReference type="Proteomes" id="UP000299102">
    <property type="component" value="Unassembled WGS sequence"/>
</dbReference>
<proteinExistence type="predicted"/>
<feature type="compositionally biased region" description="Basic residues" evidence="1">
    <location>
        <begin position="59"/>
        <end position="68"/>
    </location>
</feature>
<feature type="transmembrane region" description="Helical" evidence="2">
    <location>
        <begin position="28"/>
        <end position="51"/>
    </location>
</feature>
<name>A0A4C1WAD4_EUMVA</name>
<dbReference type="EMBL" id="BGZK01000495">
    <property type="protein sequence ID" value="GBP47107.1"/>
    <property type="molecule type" value="Genomic_DNA"/>
</dbReference>
<keyword evidence="2" id="KW-1133">Transmembrane helix</keyword>
<evidence type="ECO:0000256" key="2">
    <source>
        <dbReference type="SAM" id="Phobius"/>
    </source>
</evidence>
<organism evidence="3 4">
    <name type="scientific">Eumeta variegata</name>
    <name type="common">Bagworm moth</name>
    <name type="synonym">Eumeta japonica</name>
    <dbReference type="NCBI Taxonomy" id="151549"/>
    <lineage>
        <taxon>Eukaryota</taxon>
        <taxon>Metazoa</taxon>
        <taxon>Ecdysozoa</taxon>
        <taxon>Arthropoda</taxon>
        <taxon>Hexapoda</taxon>
        <taxon>Insecta</taxon>
        <taxon>Pterygota</taxon>
        <taxon>Neoptera</taxon>
        <taxon>Endopterygota</taxon>
        <taxon>Lepidoptera</taxon>
        <taxon>Glossata</taxon>
        <taxon>Ditrysia</taxon>
        <taxon>Tineoidea</taxon>
        <taxon>Psychidae</taxon>
        <taxon>Oiketicinae</taxon>
        <taxon>Eumeta</taxon>
    </lineage>
</organism>
<keyword evidence="2" id="KW-0472">Membrane</keyword>